<protein>
    <submittedName>
        <fullName evidence="1">Uncharacterized protein</fullName>
    </submittedName>
</protein>
<name>A0A7J6QZY6_PEROL</name>
<reference evidence="1 2" key="1">
    <citation type="submission" date="2020-04" db="EMBL/GenBank/DDBJ databases">
        <title>Perkinsus olseni comparative genomics.</title>
        <authorList>
            <person name="Bogema D.R."/>
        </authorList>
    </citation>
    <scope>NUCLEOTIDE SEQUENCE [LARGE SCALE GENOMIC DNA]</scope>
    <source>
        <strain evidence="1 2">ATCC PRA-207</strain>
    </source>
</reference>
<keyword evidence="2" id="KW-1185">Reference proteome</keyword>
<comment type="caution">
    <text evidence="1">The sequence shown here is derived from an EMBL/GenBank/DDBJ whole genome shotgun (WGS) entry which is preliminary data.</text>
</comment>
<dbReference type="EMBL" id="JABANO010029205">
    <property type="protein sequence ID" value="KAF4713923.1"/>
    <property type="molecule type" value="Genomic_DNA"/>
</dbReference>
<dbReference type="Proteomes" id="UP000553632">
    <property type="component" value="Unassembled WGS sequence"/>
</dbReference>
<organism evidence="1 2">
    <name type="scientific">Perkinsus olseni</name>
    <name type="common">Perkinsus atlanticus</name>
    <dbReference type="NCBI Taxonomy" id="32597"/>
    <lineage>
        <taxon>Eukaryota</taxon>
        <taxon>Sar</taxon>
        <taxon>Alveolata</taxon>
        <taxon>Perkinsozoa</taxon>
        <taxon>Perkinsea</taxon>
        <taxon>Perkinsida</taxon>
        <taxon>Perkinsidae</taxon>
        <taxon>Perkinsus</taxon>
    </lineage>
</organism>
<proteinExistence type="predicted"/>
<sequence>HKFEPDGAGCLKYYAGKFSNTQKLDSGFERLNKMLRKDFSPSLDWRDVRVCPATDTTVALVLHGQAHVLHRVSEVQPVVTTSEHPSRITHQTQNQRKRATKGKGSIAELLVNATYENVDPIPGFKKVTFSVSEGLLCFFEFYYPDDSPSRKIGPYKMAVDVLSGCL</sequence>
<dbReference type="AlphaFoldDB" id="A0A7J6QZY6"/>
<feature type="non-terminal residue" evidence="1">
    <location>
        <position position="1"/>
    </location>
</feature>
<feature type="non-terminal residue" evidence="1">
    <location>
        <position position="166"/>
    </location>
</feature>
<evidence type="ECO:0000313" key="2">
    <source>
        <dbReference type="Proteomes" id="UP000553632"/>
    </source>
</evidence>
<evidence type="ECO:0000313" key="1">
    <source>
        <dbReference type="EMBL" id="KAF4713923.1"/>
    </source>
</evidence>
<accession>A0A7J6QZY6</accession>
<gene>
    <name evidence="1" type="ORF">FOZ63_023685</name>
</gene>